<evidence type="ECO:0000256" key="5">
    <source>
        <dbReference type="ARBA" id="ARBA00022737"/>
    </source>
</evidence>
<dbReference type="Gene3D" id="2.60.40.10">
    <property type="entry name" value="Immunoglobulins"/>
    <property type="match status" value="2"/>
</dbReference>
<evidence type="ECO:0000256" key="4">
    <source>
        <dbReference type="ARBA" id="ARBA00022729"/>
    </source>
</evidence>
<keyword evidence="7" id="KW-0472">Membrane</keyword>
<dbReference type="SUPFAM" id="SSF49265">
    <property type="entry name" value="Fibronectin type III"/>
    <property type="match status" value="2"/>
</dbReference>
<proteinExistence type="inferred from homology"/>
<feature type="domain" description="Fibronectin type-III" evidence="11">
    <location>
        <begin position="337"/>
        <end position="433"/>
    </location>
</feature>
<evidence type="ECO:0000256" key="8">
    <source>
        <dbReference type="ARBA" id="ARBA00023170"/>
    </source>
</evidence>
<keyword evidence="8 12" id="KW-0675">Receptor</keyword>
<evidence type="ECO:0000256" key="3">
    <source>
        <dbReference type="ARBA" id="ARBA00022692"/>
    </source>
</evidence>
<keyword evidence="5" id="KW-0677">Repeat</keyword>
<dbReference type="PANTHER" id="PTHR48423:SF1">
    <property type="entry name" value="INTERLEUKIN-27 RECEPTOR SUBUNIT ALPHA"/>
    <property type="match status" value="1"/>
</dbReference>
<comment type="caution">
    <text evidence="12">The sequence shown here is derived from an EMBL/GenBank/DDBJ whole genome shotgun (WGS) entry which is preliminary data.</text>
</comment>
<evidence type="ECO:0000256" key="6">
    <source>
        <dbReference type="ARBA" id="ARBA00022989"/>
    </source>
</evidence>
<keyword evidence="13" id="KW-1185">Reference proteome</keyword>
<keyword evidence="3" id="KW-0812">Transmembrane</keyword>
<comment type="similarity">
    <text evidence="2">Belongs to the type I cytokine receptor family. Type 2 subfamily.</text>
</comment>
<dbReference type="PROSITE" id="PS50853">
    <property type="entry name" value="FN3"/>
    <property type="match status" value="2"/>
</dbReference>
<dbReference type="CDD" id="cd00063">
    <property type="entry name" value="FN3"/>
    <property type="match status" value="1"/>
</dbReference>
<accession>A0ABQ0F2G3</accession>
<protein>
    <submittedName>
        <fullName evidence="12">Interleukin-27 receptor subunit alpha</fullName>
    </submittedName>
</protein>
<comment type="subcellular location">
    <subcellularLocation>
        <location evidence="1">Membrane</location>
        <topology evidence="1">Single-pass type I membrane protein</topology>
    </subcellularLocation>
</comment>
<keyword evidence="9" id="KW-0325">Glycoprotein</keyword>
<evidence type="ECO:0000256" key="9">
    <source>
        <dbReference type="ARBA" id="ARBA00023180"/>
    </source>
</evidence>
<sequence>MQSRPTAVPQLRPLGNPELLLGTSGRPGDSTCAVSPESEIDHPNRTQTVEVPPGRSWVTIPREQLTAADKLLIWGTQDGKPLWSPVFVNLETQMKPDTPQIFSHVDISEEETLEATVQWAAPVWPPHKVLICQFQYKECRTDRWTPLEPQLKTDALTPVEMQNLEPGTSYQVSGRCRVENGAPWGEWSPALAFQTPFLAPEDVWVSGTVCETSGKRAALLVWKGFSVKSWLSWNSLCRPDWPPTQKSTCLCLPGAGITGVRHHTRRFLTFYDPGPCVQVTYTVWFGVGDITTTQEEVPCCKSPIPARMEWAVISLGNSTSWAPPTNLSLGCLAPESAPHDVGVSSPDGSPGIKVTWKQGTGKPWEYVVDWAQDGDSLDKLNWTRLPAGNLSTVLPGQFEGGVPYRITVTAVYSGGLAVAPSVWGFGEELVPLAGPAAWRLPDEPPGTPVVAWGKVPRHQLRGRATHYTFCLQSRGIPTVCTNVSSQTQTVPLPNLHSGSFKLWVMVSTVAGQGPPGPSLSLHLPDNRIRWKVLPWVLSLWGFLLMGCGLNLASTRCLHQRHQLLPQWIWERVPDPANSNSGQPYIKEVRLPQPPKDGPVLEVEEMELRPVTESPKASAPLFSGYEKHFLPTPEELGFPRPPAPRI</sequence>
<evidence type="ECO:0000256" key="2">
    <source>
        <dbReference type="ARBA" id="ARBA00008921"/>
    </source>
</evidence>
<dbReference type="SMART" id="SM00060">
    <property type="entry name" value="FN3"/>
    <property type="match status" value="2"/>
</dbReference>
<organism evidence="12 13">
    <name type="scientific">Apodemus speciosus</name>
    <name type="common">Large Japanese field mouse</name>
    <dbReference type="NCBI Taxonomy" id="105296"/>
    <lineage>
        <taxon>Eukaryota</taxon>
        <taxon>Metazoa</taxon>
        <taxon>Chordata</taxon>
        <taxon>Craniata</taxon>
        <taxon>Vertebrata</taxon>
        <taxon>Euteleostomi</taxon>
        <taxon>Mammalia</taxon>
        <taxon>Eutheria</taxon>
        <taxon>Euarchontoglires</taxon>
        <taxon>Glires</taxon>
        <taxon>Rodentia</taxon>
        <taxon>Myomorpha</taxon>
        <taxon>Muroidea</taxon>
        <taxon>Muridae</taxon>
        <taxon>Murinae</taxon>
        <taxon>Apodemus</taxon>
    </lineage>
</organism>
<evidence type="ECO:0000256" key="1">
    <source>
        <dbReference type="ARBA" id="ARBA00004479"/>
    </source>
</evidence>
<evidence type="ECO:0000313" key="12">
    <source>
        <dbReference type="EMBL" id="GAB1293378.1"/>
    </source>
</evidence>
<feature type="region of interest" description="Disordered" evidence="10">
    <location>
        <begin position="1"/>
        <end position="50"/>
    </location>
</feature>
<dbReference type="PANTHER" id="PTHR48423">
    <property type="entry name" value="INTERLEUKIN-27 RECEPTOR SUBUNIT ALPHA"/>
    <property type="match status" value="1"/>
</dbReference>
<evidence type="ECO:0000256" key="10">
    <source>
        <dbReference type="SAM" id="MobiDB-lite"/>
    </source>
</evidence>
<evidence type="ECO:0000313" key="13">
    <source>
        <dbReference type="Proteomes" id="UP001623349"/>
    </source>
</evidence>
<feature type="domain" description="Fibronectin type-III" evidence="11">
    <location>
        <begin position="98"/>
        <end position="198"/>
    </location>
</feature>
<reference evidence="12 13" key="1">
    <citation type="submission" date="2024-08" db="EMBL/GenBank/DDBJ databases">
        <title>The draft genome of Apodemus speciosus.</title>
        <authorList>
            <person name="Nabeshima K."/>
            <person name="Suzuki S."/>
            <person name="Onuma M."/>
        </authorList>
    </citation>
    <scope>NUCLEOTIDE SEQUENCE [LARGE SCALE GENOMIC DNA]</scope>
    <source>
        <strain evidence="12">IB14-021</strain>
    </source>
</reference>
<dbReference type="InterPro" id="IPR013783">
    <property type="entry name" value="Ig-like_fold"/>
</dbReference>
<dbReference type="InterPro" id="IPR036116">
    <property type="entry name" value="FN3_sf"/>
</dbReference>
<name>A0ABQ0F2G3_APOSI</name>
<evidence type="ECO:0000256" key="7">
    <source>
        <dbReference type="ARBA" id="ARBA00023136"/>
    </source>
</evidence>
<evidence type="ECO:0000259" key="11">
    <source>
        <dbReference type="PROSITE" id="PS50853"/>
    </source>
</evidence>
<keyword evidence="6" id="KW-1133">Transmembrane helix</keyword>
<dbReference type="EMBL" id="BAAFST010000008">
    <property type="protein sequence ID" value="GAB1293378.1"/>
    <property type="molecule type" value="Genomic_DNA"/>
</dbReference>
<dbReference type="InterPro" id="IPR003961">
    <property type="entry name" value="FN3_dom"/>
</dbReference>
<dbReference type="Proteomes" id="UP001623349">
    <property type="component" value="Unassembled WGS sequence"/>
</dbReference>
<keyword evidence="4" id="KW-0732">Signal</keyword>
<gene>
    <name evidence="12" type="ORF">APTSU1_000861000</name>
</gene>
<dbReference type="InterPro" id="IPR052672">
    <property type="entry name" value="Type1_Cytokine_Rcpt_Type2"/>
</dbReference>